<name>A0AAJ7UCP9_PETMA</name>
<evidence type="ECO:0000256" key="2">
    <source>
        <dbReference type="SAM" id="MobiDB-lite"/>
    </source>
</evidence>
<accession>A0AAJ7UCP9</accession>
<dbReference type="GO" id="GO:0022904">
    <property type="term" value="P:respiratory electron transport chain"/>
    <property type="evidence" value="ECO:0007669"/>
    <property type="project" value="TreeGrafter"/>
</dbReference>
<keyword evidence="4" id="KW-1185">Reference proteome</keyword>
<dbReference type="PANTHER" id="PTHR21024:SF0">
    <property type="entry name" value="ELECTRON TRANSFER FLAVOPROTEIN REGULATORY FACTOR 1"/>
    <property type="match status" value="1"/>
</dbReference>
<dbReference type="RefSeq" id="XP_032834041.1">
    <property type="nucleotide sequence ID" value="XM_032978150.1"/>
</dbReference>
<evidence type="ECO:0000256" key="1">
    <source>
        <dbReference type="ARBA" id="ARBA00009508"/>
    </source>
</evidence>
<organism evidence="4 5">
    <name type="scientific">Petromyzon marinus</name>
    <name type="common">Sea lamprey</name>
    <dbReference type="NCBI Taxonomy" id="7757"/>
    <lineage>
        <taxon>Eukaryota</taxon>
        <taxon>Metazoa</taxon>
        <taxon>Chordata</taxon>
        <taxon>Craniata</taxon>
        <taxon>Vertebrata</taxon>
        <taxon>Cyclostomata</taxon>
        <taxon>Hyperoartia</taxon>
        <taxon>Petromyzontiformes</taxon>
        <taxon>Petromyzontidae</taxon>
        <taxon>Petromyzon</taxon>
    </lineage>
</organism>
<gene>
    <name evidence="5" type="primary">ETFRF1</name>
</gene>
<dbReference type="GO" id="GO:0005739">
    <property type="term" value="C:mitochondrion"/>
    <property type="evidence" value="ECO:0007669"/>
    <property type="project" value="TreeGrafter"/>
</dbReference>
<evidence type="ECO:0000259" key="3">
    <source>
        <dbReference type="Pfam" id="PF05347"/>
    </source>
</evidence>
<dbReference type="Pfam" id="PF05347">
    <property type="entry name" value="Complex1_LYR"/>
    <property type="match status" value="1"/>
</dbReference>
<proteinExistence type="inferred from homology"/>
<dbReference type="CTD" id="144363"/>
<dbReference type="AlphaFoldDB" id="A0AAJ7UCP9"/>
<dbReference type="InterPro" id="IPR052000">
    <property type="entry name" value="ETFRF1"/>
</dbReference>
<dbReference type="Proteomes" id="UP001318040">
    <property type="component" value="Chromosome 65"/>
</dbReference>
<dbReference type="PANTHER" id="PTHR21024">
    <property type="entry name" value="GROWTH HORMONE-INDUCIBLE SOLUBLE PROTEIN-RELATED"/>
    <property type="match status" value="1"/>
</dbReference>
<dbReference type="GO" id="GO:0090324">
    <property type="term" value="P:negative regulation of oxidative phosphorylation"/>
    <property type="evidence" value="ECO:0007669"/>
    <property type="project" value="InterPro"/>
</dbReference>
<dbReference type="KEGG" id="pmrn:116956481"/>
<evidence type="ECO:0000313" key="5">
    <source>
        <dbReference type="RefSeq" id="XP_032834041.1"/>
    </source>
</evidence>
<protein>
    <submittedName>
        <fullName evidence="5">Electron transfer flavoprotein regulatory factor 1</fullName>
    </submittedName>
</protein>
<feature type="compositionally biased region" description="Gly residues" evidence="2">
    <location>
        <begin position="88"/>
        <end position="108"/>
    </location>
</feature>
<sequence>MSNSLRHEVIQLYKQLLHLGREYPKGAAYFRDRLKRSFQRNADERDPEKIRALLERGRYVGRELEALYHVRKYRALKRRYYYDDTRVGGVGGGGGAGGTGGHGTSDQD</sequence>
<dbReference type="InterPro" id="IPR045296">
    <property type="entry name" value="Complex1_LYR_ETFRF1_LYRM5"/>
</dbReference>
<comment type="similarity">
    <text evidence="1">Belongs to the complex I LYR family.</text>
</comment>
<dbReference type="CDD" id="cd20265">
    <property type="entry name" value="Complex1_LYR_ETFRF1_LYRM5"/>
    <property type="match status" value="1"/>
</dbReference>
<feature type="domain" description="Complex 1 LYR protein" evidence="3">
    <location>
        <begin position="8"/>
        <end position="58"/>
    </location>
</feature>
<evidence type="ECO:0000313" key="4">
    <source>
        <dbReference type="Proteomes" id="UP001318040"/>
    </source>
</evidence>
<reference evidence="5" key="1">
    <citation type="submission" date="2025-08" db="UniProtKB">
        <authorList>
            <consortium name="RefSeq"/>
        </authorList>
    </citation>
    <scope>IDENTIFICATION</scope>
    <source>
        <tissue evidence="5">Sperm</tissue>
    </source>
</reference>
<dbReference type="InterPro" id="IPR008011">
    <property type="entry name" value="Complex1_LYR_dom"/>
</dbReference>
<feature type="region of interest" description="Disordered" evidence="2">
    <location>
        <begin position="87"/>
        <end position="108"/>
    </location>
</feature>